<accession>A0AAV7FA99</accession>
<dbReference type="PANTHER" id="PTHR45089:SF24">
    <property type="entry name" value="DNAJ HEAT SHOCK N-TERMINAL DOMAIN-CONTAINING PROTEIN"/>
    <property type="match status" value="1"/>
</dbReference>
<reference evidence="3 4" key="1">
    <citation type="submission" date="2021-07" db="EMBL/GenBank/DDBJ databases">
        <title>The Aristolochia fimbriata genome: insights into angiosperm evolution, floral development and chemical biosynthesis.</title>
        <authorList>
            <person name="Jiao Y."/>
        </authorList>
    </citation>
    <scope>NUCLEOTIDE SEQUENCE [LARGE SCALE GENOMIC DNA]</scope>
    <source>
        <strain evidence="3">IBCAS-2021</strain>
        <tissue evidence="3">Leaf</tissue>
    </source>
</reference>
<evidence type="ECO:0000313" key="4">
    <source>
        <dbReference type="Proteomes" id="UP000825729"/>
    </source>
</evidence>
<feature type="domain" description="J" evidence="2">
    <location>
        <begin position="67"/>
        <end position="131"/>
    </location>
</feature>
<keyword evidence="4" id="KW-1185">Reference proteome</keyword>
<feature type="region of interest" description="Disordered" evidence="1">
    <location>
        <begin position="826"/>
        <end position="859"/>
    </location>
</feature>
<feature type="compositionally biased region" description="Low complexity" evidence="1">
    <location>
        <begin position="830"/>
        <end position="841"/>
    </location>
</feature>
<dbReference type="CDD" id="cd06257">
    <property type="entry name" value="DnaJ"/>
    <property type="match status" value="1"/>
</dbReference>
<dbReference type="Pfam" id="PF11926">
    <property type="entry name" value="DUF3444"/>
    <property type="match status" value="2"/>
</dbReference>
<proteinExistence type="predicted"/>
<dbReference type="InterPro" id="IPR036869">
    <property type="entry name" value="J_dom_sf"/>
</dbReference>
<dbReference type="Proteomes" id="UP000825729">
    <property type="component" value="Unassembled WGS sequence"/>
</dbReference>
<name>A0AAV7FA99_ARIFI</name>
<feature type="compositionally biased region" description="Basic and acidic residues" evidence="1">
    <location>
        <begin position="737"/>
        <end position="771"/>
    </location>
</feature>
<feature type="region of interest" description="Disordered" evidence="1">
    <location>
        <begin position="130"/>
        <end position="149"/>
    </location>
</feature>
<evidence type="ECO:0000256" key="1">
    <source>
        <dbReference type="SAM" id="MobiDB-lite"/>
    </source>
</evidence>
<feature type="region of interest" description="Disordered" evidence="1">
    <location>
        <begin position="245"/>
        <end position="481"/>
    </location>
</feature>
<evidence type="ECO:0000259" key="2">
    <source>
        <dbReference type="PROSITE" id="PS50076"/>
    </source>
</evidence>
<feature type="compositionally biased region" description="Low complexity" evidence="1">
    <location>
        <begin position="396"/>
        <end position="408"/>
    </location>
</feature>
<evidence type="ECO:0000313" key="3">
    <source>
        <dbReference type="EMBL" id="KAG9457549.1"/>
    </source>
</evidence>
<feature type="compositionally biased region" description="Polar residues" evidence="1">
    <location>
        <begin position="790"/>
        <end position="801"/>
    </location>
</feature>
<dbReference type="AlphaFoldDB" id="A0AAV7FA99"/>
<dbReference type="InterPro" id="IPR024593">
    <property type="entry name" value="DUF3444"/>
</dbReference>
<feature type="compositionally biased region" description="Basic and acidic residues" evidence="1">
    <location>
        <begin position="277"/>
        <end position="300"/>
    </location>
</feature>
<gene>
    <name evidence="3" type="ORF">H6P81_002057</name>
</gene>
<dbReference type="PROSITE" id="PS50076">
    <property type="entry name" value="DNAJ_2"/>
    <property type="match status" value="1"/>
</dbReference>
<dbReference type="PANTHER" id="PTHR45089">
    <property type="entry name" value="DNAJ HEAT SHOCK AMINO-TERMINAL DOMAIN PROTEIN-RELATED"/>
    <property type="match status" value="1"/>
</dbReference>
<dbReference type="InterPro" id="IPR001623">
    <property type="entry name" value="DnaJ_domain"/>
</dbReference>
<dbReference type="Pfam" id="PF00226">
    <property type="entry name" value="DnaJ"/>
    <property type="match status" value="1"/>
</dbReference>
<feature type="compositionally biased region" description="Basic residues" evidence="1">
    <location>
        <begin position="309"/>
        <end position="321"/>
    </location>
</feature>
<dbReference type="SUPFAM" id="SSF46565">
    <property type="entry name" value="Chaperone J-domain"/>
    <property type="match status" value="1"/>
</dbReference>
<feature type="region of interest" description="Disordered" evidence="1">
    <location>
        <begin position="735"/>
        <end position="813"/>
    </location>
</feature>
<feature type="compositionally biased region" description="Basic and acidic residues" evidence="1">
    <location>
        <begin position="437"/>
        <end position="474"/>
    </location>
</feature>
<feature type="compositionally biased region" description="Basic and acidic residues" evidence="1">
    <location>
        <begin position="419"/>
        <end position="428"/>
    </location>
</feature>
<protein>
    <recommendedName>
        <fullName evidence="2">J domain-containing protein</fullName>
    </recommendedName>
</protein>
<dbReference type="Gene3D" id="1.10.287.110">
    <property type="entry name" value="DnaJ domain"/>
    <property type="match status" value="1"/>
</dbReference>
<dbReference type="EMBL" id="JAINDJ010000002">
    <property type="protein sequence ID" value="KAG9457549.1"/>
    <property type="molecule type" value="Genomic_DNA"/>
</dbReference>
<sequence length="1083" mass="122015">MECNKEEAIRAKELAEKKMQTKDFSGARTIAMKAQRLFPDLENISQMLSVCDVHCSAEHRAGGNEMDWYGILQVQVTSDEATIRKQFRKLALLLHPDKNKFPGAEAAFKLIGEAQTILLDPRKRCEHNMKRKGGARTSAGGHPPAPSNRYPYDGMQDKFNSRMGNQSPFVNPNQYAGTVPHQQQGLDAFWTACPFCNIRYQYYKNILNRALRCQSCMKPFIAYDMNAQGGRPGCNFFNPWNASAQGPQGNVGGTTGPIPVPKKTQSVGAEGGPMSHAAEDGNADKKDSVGKKKESKKVQEDEVEVQPRKPQKKVNKKRSRKATVESSPSCETSSTDNEEETTNMNDIFPPQDSDIAARCPRRSARQKHQVAYNEEGSEDDFVEPSHSKKSKTSIRSNGASSSGDSGANKYNPPVSTDPGNKKEDKEDLNMASEEVSPEGKECVHDERNPKEQDVETRKSMKCTKEAKEDSHFDLSPDTEMGEGVDYPDSEFFDFDEGRTESRFQTNQVWALYDTRDGMPRFYARIKRVFSTTFKVQFTWLEPNPTNEDEFAWVKEELPIACGTYKHGDSDTSEMLGMFAYVVSWEKGVRGSYKIFPRKGEVWALYKDWDISWSCDPEKHQTFKYDIVEVISDFNEETGVEVVYLIKVKGFVSVFQRPTFKGPESFKIPSKELLKFSHKIPSYRMTGEEDKDFPEGCFELDPASVPPGLKEFELYHGFEKKKKDLAFEDEQVSSNSSFEEKILSTEHTNSDVHGVRKSNEKNKKEAANDGVKRSSPRRVNGVCEKKPTLADDSSTGTKTGGNSNHGGVSGIKANGTKHQVDNMIEKNSEASSSSSDGGVNENNKVKKNSEGSSTPGDGGIYQLPDNEFCNFERDRSIDKFKVGQVWALYSVEDGFPKYYARIEKVDKNPFHVKVLWFESCPVVEEEIRWSKERLPIGCGTFKLTRLYEDFTGAETFSHLVHPKPTTRRGRLYYFHPEIDEIWAIYKNWKPGMSVADIVGGDLEIVQVLETGEIFRVQILVKVQGYTAVFRRLDSILEIPRSNLLRFSHEVPVFPLTNQKGGKLRGCLELDPAALPLPLLFPDSK</sequence>
<feature type="compositionally biased region" description="Basic residues" evidence="1">
    <location>
        <begin position="359"/>
        <end position="368"/>
    </location>
</feature>
<comment type="caution">
    <text evidence="3">The sequence shown here is derived from an EMBL/GenBank/DDBJ whole genome shotgun (WGS) entry which is preliminary data.</text>
</comment>
<dbReference type="SMART" id="SM00271">
    <property type="entry name" value="DnaJ"/>
    <property type="match status" value="1"/>
</dbReference>
<organism evidence="3 4">
    <name type="scientific">Aristolochia fimbriata</name>
    <name type="common">White veined hardy Dutchman's pipe vine</name>
    <dbReference type="NCBI Taxonomy" id="158543"/>
    <lineage>
        <taxon>Eukaryota</taxon>
        <taxon>Viridiplantae</taxon>
        <taxon>Streptophyta</taxon>
        <taxon>Embryophyta</taxon>
        <taxon>Tracheophyta</taxon>
        <taxon>Spermatophyta</taxon>
        <taxon>Magnoliopsida</taxon>
        <taxon>Magnoliidae</taxon>
        <taxon>Piperales</taxon>
        <taxon>Aristolochiaceae</taxon>
        <taxon>Aristolochia</taxon>
    </lineage>
</organism>
<dbReference type="PRINTS" id="PR00625">
    <property type="entry name" value="JDOMAIN"/>
</dbReference>